<dbReference type="InterPro" id="IPR017972">
    <property type="entry name" value="Cyt_P450_CS"/>
</dbReference>
<dbReference type="GO" id="GO:0020037">
    <property type="term" value="F:heme binding"/>
    <property type="evidence" value="ECO:0007669"/>
    <property type="project" value="InterPro"/>
</dbReference>
<accession>A0A9P3GJ42</accession>
<dbReference type="InterPro" id="IPR001128">
    <property type="entry name" value="Cyt_P450"/>
</dbReference>
<dbReference type="PRINTS" id="PR00385">
    <property type="entry name" value="P450"/>
</dbReference>
<dbReference type="PANTHER" id="PTHR24305">
    <property type="entry name" value="CYTOCHROME P450"/>
    <property type="match status" value="1"/>
</dbReference>
<keyword evidence="8 9" id="KW-0349">Heme</keyword>
<dbReference type="InterPro" id="IPR002401">
    <property type="entry name" value="Cyt_P450_E_grp-I"/>
</dbReference>
<comment type="similarity">
    <text evidence="3 9">Belongs to the cytochrome P450 family.</text>
</comment>
<evidence type="ECO:0000256" key="7">
    <source>
        <dbReference type="ARBA" id="ARBA00023033"/>
    </source>
</evidence>
<dbReference type="CDD" id="cd11061">
    <property type="entry name" value="CYP67-like"/>
    <property type="match status" value="1"/>
</dbReference>
<keyword evidence="6 8" id="KW-0408">Iron</keyword>
<keyword evidence="5 9" id="KW-0560">Oxidoreductase</keyword>
<comment type="cofactor">
    <cofactor evidence="1 8">
        <name>heme</name>
        <dbReference type="ChEBI" id="CHEBI:30413"/>
    </cofactor>
</comment>
<dbReference type="InterPro" id="IPR036396">
    <property type="entry name" value="Cyt_P450_sf"/>
</dbReference>
<dbReference type="GO" id="GO:0005506">
    <property type="term" value="F:iron ion binding"/>
    <property type="evidence" value="ECO:0007669"/>
    <property type="project" value="InterPro"/>
</dbReference>
<evidence type="ECO:0000256" key="1">
    <source>
        <dbReference type="ARBA" id="ARBA00001971"/>
    </source>
</evidence>
<gene>
    <name evidence="11" type="ORF">PsYK624_120640</name>
</gene>
<dbReference type="OrthoDB" id="6692864at2759"/>
<evidence type="ECO:0000313" key="12">
    <source>
        <dbReference type="Proteomes" id="UP000703269"/>
    </source>
</evidence>
<evidence type="ECO:0000256" key="4">
    <source>
        <dbReference type="ARBA" id="ARBA00022723"/>
    </source>
</evidence>
<dbReference type="Gene3D" id="1.10.630.10">
    <property type="entry name" value="Cytochrome P450"/>
    <property type="match status" value="1"/>
</dbReference>
<evidence type="ECO:0000256" key="2">
    <source>
        <dbReference type="ARBA" id="ARBA00005179"/>
    </source>
</evidence>
<evidence type="ECO:0000256" key="3">
    <source>
        <dbReference type="ARBA" id="ARBA00010617"/>
    </source>
</evidence>
<reference evidence="11 12" key="1">
    <citation type="submission" date="2021-08" db="EMBL/GenBank/DDBJ databases">
        <title>Draft Genome Sequence of Phanerochaete sordida strain YK-624.</title>
        <authorList>
            <person name="Mori T."/>
            <person name="Dohra H."/>
            <person name="Suzuki T."/>
            <person name="Kawagishi H."/>
            <person name="Hirai H."/>
        </authorList>
    </citation>
    <scope>NUCLEOTIDE SEQUENCE [LARGE SCALE GENOMIC DNA]</scope>
    <source>
        <strain evidence="11 12">YK-624</strain>
    </source>
</reference>
<name>A0A9P3GJ42_9APHY</name>
<keyword evidence="7 9" id="KW-0503">Monooxygenase</keyword>
<dbReference type="InterPro" id="IPR050121">
    <property type="entry name" value="Cytochrome_P450_monoxygenase"/>
</dbReference>
<evidence type="ECO:0000313" key="11">
    <source>
        <dbReference type="EMBL" id="GJE95873.1"/>
    </source>
</evidence>
<dbReference type="GO" id="GO:0004497">
    <property type="term" value="F:monooxygenase activity"/>
    <property type="evidence" value="ECO:0007669"/>
    <property type="project" value="UniProtKB-KW"/>
</dbReference>
<feature type="transmembrane region" description="Helical" evidence="10">
    <location>
        <begin position="56"/>
        <end position="78"/>
    </location>
</feature>
<dbReference type="Pfam" id="PF00067">
    <property type="entry name" value="p450"/>
    <property type="match status" value="1"/>
</dbReference>
<dbReference type="PRINTS" id="PR00463">
    <property type="entry name" value="EP450I"/>
</dbReference>
<sequence length="555" mass="62152">MSQGLLALPALPVAAGAAVYLIYKRYEPSSPASALFLLCIVPAILIAGVREHYSSLLAASFGVYAIFWATLAAFIVAYRLSPFHPLAGYPGPLLCRVSKGWLAYIVGRSGKTHLYIRDLHLRYGDVVRIGPNELSVTAREFTEAIGPKGLPKGPYYETRNHKAGTSLNAIRDSALHAVRRRPWARGMNSASMKYYEELVRETVGDLVDGLKQRKHQRVDFSEWMTYFGFDFMGHMAFTHDYGLLKNGFDQDGLTPLVELAMRDVAWTSHVSWAVEYLKWVPNTNRYWPQIKALGVKTVKARVARGSTHHDLFYHLMDEEGHEKIKPDPTLVAIDGQLAIIAGGDTTATALSQLFYFLLRHPEYLERLRKEVDEALPQGEGLRLDISKQASMPFLNACINEALRLYPPVLSSLQRRVEPGTGGYAIGTHFIPEQTQVSFHAYTIHRDAQYFSPLTDTFWPDRWLSQDAYLLPSGDTIAAADVVTTREVFFPFSQGPTVCAGKTLALTEIRSVTCALLQTFDIKIADEAAFDAWEGVIEEMFTTRRSKLPVQLTLRS</sequence>
<dbReference type="EMBL" id="BPQB01000053">
    <property type="protein sequence ID" value="GJE95873.1"/>
    <property type="molecule type" value="Genomic_DNA"/>
</dbReference>
<comment type="pathway">
    <text evidence="2">Secondary metabolite biosynthesis.</text>
</comment>
<dbReference type="Proteomes" id="UP000703269">
    <property type="component" value="Unassembled WGS sequence"/>
</dbReference>
<dbReference type="PROSITE" id="PS00086">
    <property type="entry name" value="CYTOCHROME_P450"/>
    <property type="match status" value="1"/>
</dbReference>
<dbReference type="AlphaFoldDB" id="A0A9P3GJ42"/>
<dbReference type="SUPFAM" id="SSF48264">
    <property type="entry name" value="Cytochrome P450"/>
    <property type="match status" value="1"/>
</dbReference>
<evidence type="ECO:0000256" key="5">
    <source>
        <dbReference type="ARBA" id="ARBA00023002"/>
    </source>
</evidence>
<evidence type="ECO:0000256" key="6">
    <source>
        <dbReference type="ARBA" id="ARBA00023004"/>
    </source>
</evidence>
<dbReference type="GO" id="GO:0016705">
    <property type="term" value="F:oxidoreductase activity, acting on paired donors, with incorporation or reduction of molecular oxygen"/>
    <property type="evidence" value="ECO:0007669"/>
    <property type="project" value="InterPro"/>
</dbReference>
<keyword evidence="10" id="KW-1133">Transmembrane helix</keyword>
<protein>
    <submittedName>
        <fullName evidence="11">Cytochrome P450</fullName>
    </submittedName>
</protein>
<keyword evidence="12" id="KW-1185">Reference proteome</keyword>
<keyword evidence="10" id="KW-0812">Transmembrane</keyword>
<feature type="binding site" description="axial binding residue" evidence="8">
    <location>
        <position position="498"/>
    </location>
    <ligand>
        <name>heme</name>
        <dbReference type="ChEBI" id="CHEBI:30413"/>
    </ligand>
    <ligandPart>
        <name>Fe</name>
        <dbReference type="ChEBI" id="CHEBI:18248"/>
    </ligandPart>
</feature>
<proteinExistence type="inferred from homology"/>
<evidence type="ECO:0000256" key="8">
    <source>
        <dbReference type="PIRSR" id="PIRSR602401-1"/>
    </source>
</evidence>
<evidence type="ECO:0000256" key="9">
    <source>
        <dbReference type="RuleBase" id="RU000461"/>
    </source>
</evidence>
<comment type="caution">
    <text evidence="11">The sequence shown here is derived from an EMBL/GenBank/DDBJ whole genome shotgun (WGS) entry which is preliminary data.</text>
</comment>
<keyword evidence="4 8" id="KW-0479">Metal-binding</keyword>
<evidence type="ECO:0000256" key="10">
    <source>
        <dbReference type="SAM" id="Phobius"/>
    </source>
</evidence>
<organism evidence="11 12">
    <name type="scientific">Phanerochaete sordida</name>
    <dbReference type="NCBI Taxonomy" id="48140"/>
    <lineage>
        <taxon>Eukaryota</taxon>
        <taxon>Fungi</taxon>
        <taxon>Dikarya</taxon>
        <taxon>Basidiomycota</taxon>
        <taxon>Agaricomycotina</taxon>
        <taxon>Agaricomycetes</taxon>
        <taxon>Polyporales</taxon>
        <taxon>Phanerochaetaceae</taxon>
        <taxon>Phanerochaete</taxon>
    </lineage>
</organism>
<keyword evidence="10" id="KW-0472">Membrane</keyword>
<dbReference type="PANTHER" id="PTHR24305:SF187">
    <property type="entry name" value="P450, PUTATIVE (EUROFUNG)-RELATED"/>
    <property type="match status" value="1"/>
</dbReference>
<feature type="transmembrane region" description="Helical" evidence="10">
    <location>
        <begin position="32"/>
        <end position="49"/>
    </location>
</feature>